<accession>A0A834HTG4</accession>
<evidence type="ECO:0000259" key="6">
    <source>
        <dbReference type="PROSITE" id="PS50826"/>
    </source>
</evidence>
<keyword evidence="8" id="KW-1185">Reference proteome</keyword>
<comment type="subcellular location">
    <subcellularLocation>
        <location evidence="1">Late endosome</location>
    </subcellularLocation>
</comment>
<dbReference type="SMART" id="SM01175">
    <property type="entry name" value="DUF4206"/>
    <property type="match status" value="1"/>
</dbReference>
<dbReference type="Proteomes" id="UP000625711">
    <property type="component" value="Unassembled WGS sequence"/>
</dbReference>
<evidence type="ECO:0000313" key="8">
    <source>
        <dbReference type="Proteomes" id="UP000625711"/>
    </source>
</evidence>
<dbReference type="CDD" id="cd17686">
    <property type="entry name" value="RUN_RUBCN"/>
    <property type="match status" value="1"/>
</dbReference>
<keyword evidence="4" id="KW-0072">Autophagy</keyword>
<evidence type="ECO:0000256" key="1">
    <source>
        <dbReference type="ARBA" id="ARBA00004603"/>
    </source>
</evidence>
<dbReference type="InterPro" id="IPR025258">
    <property type="entry name" value="RH_dom"/>
</dbReference>
<dbReference type="InterPro" id="IPR048569">
    <property type="entry name" value="RUBC_PIKBD"/>
</dbReference>
<name>A0A834HTG4_RHYFE</name>
<dbReference type="AlphaFoldDB" id="A0A834HTG4"/>
<sequence length="845" mass="96490">MADTAIYQQYLQNLKCTVESLLVTQVANVWSIYGGLNRLYLCLEKIFSHGCKNISQDGIYFNFIQGLEWLQPEPSKCYFNVDCEYDPHIPALIKDKASIWLYRSLESHTLSTKLSWLLLDNLHVQSCYEPWAFLCQKEYADATLICLKAVERNQATLLSEINPCLFLKNASTKEFVKSHRRCFSFPDNHLKFCGKSISHLRNMADKNSSSSQDKVVLGKLKPWSSLPDLQIDSAMKVIATKINFISKTTPNTPIHSKKISPSLLKVDYNALQTATFNRNTLRKCIRKTNDCEREVKRIVINNSDIIEHAPISSCKYGTTSSDKESDKSKNFLSHSPLSVVDSFLPTEGEKDYSRHCPKRFIEDGGMSILPMSTGKLARSNAELDRENAHFSISEAIISAMEQLKCNRDLKLVNEELLDDSDPEVMDLKQRIRFRRRQRHVDSKTSQWSSDTISDIKTDTTVSPSSTPSEESPDLSSSEDVDDIEIDQATNSLGDSQGLSMSLASLYSDADIVKKPRGVPDGASDVLSAEGVALTLISKFNEKHLPKASDLDWLVSEEEAPQALLPLPKCWPLDQKTADKSTTLLRGTKDWAPPRPQIVLTIHPTPARKTLMEKQNYRCAGCGMKVAEKYASKYRYCNYLGKYFCTGCHKNQVAYLPARVLYKWDFKEYQVSTFSYKLLEQMYYDPLFRIFDLNKNAKKLCGNLEFVRKYRLGLIYLKEYIFTCRFAETVQERLEPALPSYFLAKPDEYSMDDLVKIKNGEMKNKLKFLVDICCRHTSECKLCIARGYICEVCKDGVIIFPWQMKVVSRCSKCSACYHIKCWTESNECLRCTRINRRKQNANSTDI</sequence>
<evidence type="ECO:0000256" key="3">
    <source>
        <dbReference type="ARBA" id="ARBA00022753"/>
    </source>
</evidence>
<evidence type="ECO:0000313" key="7">
    <source>
        <dbReference type="EMBL" id="KAF7267168.1"/>
    </source>
</evidence>
<proteinExistence type="predicted"/>
<dbReference type="Gene3D" id="1.20.58.900">
    <property type="match status" value="1"/>
</dbReference>
<dbReference type="GO" id="GO:1901981">
    <property type="term" value="F:phosphatidylinositol phosphate binding"/>
    <property type="evidence" value="ECO:0007669"/>
    <property type="project" value="TreeGrafter"/>
</dbReference>
<comment type="caution">
    <text evidence="7">The sequence shown here is derived from an EMBL/GenBank/DDBJ whole genome shotgun (WGS) entry which is preliminary data.</text>
</comment>
<feature type="compositionally biased region" description="Acidic residues" evidence="5">
    <location>
        <begin position="470"/>
        <end position="479"/>
    </location>
</feature>
<dbReference type="Pfam" id="PF13901">
    <property type="entry name" value="RH_dom"/>
    <property type="match status" value="1"/>
</dbReference>
<keyword evidence="3" id="KW-0967">Endosome</keyword>
<evidence type="ECO:0000256" key="4">
    <source>
        <dbReference type="ARBA" id="ARBA00023006"/>
    </source>
</evidence>
<dbReference type="InterPro" id="IPR052428">
    <property type="entry name" value="Autophagy_HostDef_Reg"/>
</dbReference>
<dbReference type="OrthoDB" id="10067503at2759"/>
<dbReference type="InterPro" id="IPR037213">
    <property type="entry name" value="Run_dom_sf"/>
</dbReference>
<dbReference type="InterPro" id="IPR004012">
    <property type="entry name" value="Run_dom"/>
</dbReference>
<gene>
    <name evidence="7" type="ORF">GWI33_019575</name>
</gene>
<reference evidence="7" key="1">
    <citation type="submission" date="2020-08" db="EMBL/GenBank/DDBJ databases">
        <title>Genome sequencing and assembly of the red palm weevil Rhynchophorus ferrugineus.</title>
        <authorList>
            <person name="Dias G.B."/>
            <person name="Bergman C.M."/>
            <person name="Manee M."/>
        </authorList>
    </citation>
    <scope>NUCLEOTIDE SEQUENCE</scope>
    <source>
        <strain evidence="7">AA-2017</strain>
        <tissue evidence="7">Whole larva</tissue>
    </source>
</reference>
<feature type="domain" description="RUN" evidence="6">
    <location>
        <begin position="30"/>
        <end position="160"/>
    </location>
</feature>
<dbReference type="GO" id="GO:0006914">
    <property type="term" value="P:autophagy"/>
    <property type="evidence" value="ECO:0007669"/>
    <property type="project" value="UniProtKB-KW"/>
</dbReference>
<evidence type="ECO:0000256" key="2">
    <source>
        <dbReference type="ARBA" id="ARBA00022553"/>
    </source>
</evidence>
<dbReference type="GO" id="GO:0005770">
    <property type="term" value="C:late endosome"/>
    <property type="evidence" value="ECO:0007669"/>
    <property type="project" value="UniProtKB-SubCell"/>
</dbReference>
<dbReference type="PANTHER" id="PTHR45971">
    <property type="entry name" value="PHOX (PX) DOMAIN-CONTAINING PROTEIN"/>
    <property type="match status" value="1"/>
</dbReference>
<keyword evidence="2" id="KW-0597">Phosphoprotein</keyword>
<feature type="compositionally biased region" description="Low complexity" evidence="5">
    <location>
        <begin position="448"/>
        <end position="469"/>
    </location>
</feature>
<dbReference type="PROSITE" id="PS50826">
    <property type="entry name" value="RUN"/>
    <property type="match status" value="1"/>
</dbReference>
<dbReference type="SUPFAM" id="SSF140741">
    <property type="entry name" value="RUN domain-like"/>
    <property type="match status" value="1"/>
</dbReference>
<evidence type="ECO:0000256" key="5">
    <source>
        <dbReference type="SAM" id="MobiDB-lite"/>
    </source>
</evidence>
<protein>
    <recommendedName>
        <fullName evidence="6">RUN domain-containing protein</fullName>
    </recommendedName>
</protein>
<dbReference type="EMBL" id="JAACXV010014459">
    <property type="protein sequence ID" value="KAF7267168.1"/>
    <property type="molecule type" value="Genomic_DNA"/>
</dbReference>
<organism evidence="7 8">
    <name type="scientific">Rhynchophorus ferrugineus</name>
    <name type="common">Red palm weevil</name>
    <name type="synonym">Curculio ferrugineus</name>
    <dbReference type="NCBI Taxonomy" id="354439"/>
    <lineage>
        <taxon>Eukaryota</taxon>
        <taxon>Metazoa</taxon>
        <taxon>Ecdysozoa</taxon>
        <taxon>Arthropoda</taxon>
        <taxon>Hexapoda</taxon>
        <taxon>Insecta</taxon>
        <taxon>Pterygota</taxon>
        <taxon>Neoptera</taxon>
        <taxon>Endopterygota</taxon>
        <taxon>Coleoptera</taxon>
        <taxon>Polyphaga</taxon>
        <taxon>Cucujiformia</taxon>
        <taxon>Curculionidae</taxon>
        <taxon>Dryophthorinae</taxon>
        <taxon>Rhynchophorus</taxon>
    </lineage>
</organism>
<feature type="region of interest" description="Disordered" evidence="5">
    <location>
        <begin position="438"/>
        <end position="479"/>
    </location>
</feature>
<dbReference type="PANTHER" id="PTHR45971:SF1">
    <property type="entry name" value="RUBICON, ISOFORM A"/>
    <property type="match status" value="1"/>
</dbReference>
<dbReference type="Pfam" id="PF21054">
    <property type="entry name" value="RUBC_PIKBD"/>
    <property type="match status" value="1"/>
</dbReference>